<evidence type="ECO:0000256" key="3">
    <source>
        <dbReference type="ARBA" id="ARBA00005189"/>
    </source>
</evidence>
<comment type="pathway">
    <text evidence="2">Glycerolipid metabolism; triacylglycerol biosynthesis.</text>
</comment>
<feature type="active site" evidence="12">
    <location>
        <position position="173"/>
    </location>
</feature>
<dbReference type="EMBL" id="GL378407">
    <property type="protein sequence ID" value="EFJ40763.1"/>
    <property type="molecule type" value="Genomic_DNA"/>
</dbReference>
<dbReference type="UniPathway" id="UPA00282"/>
<dbReference type="GO" id="GO:0004144">
    <property type="term" value="F:diacylglycerol O-acyltransferase activity"/>
    <property type="evidence" value="ECO:0007669"/>
    <property type="project" value="UniProtKB-EC"/>
</dbReference>
<dbReference type="PIRSF" id="PIRSF000439">
    <property type="entry name" value="Oat_ACAT_DAG_ARE"/>
    <property type="match status" value="1"/>
</dbReference>
<keyword evidence="11" id="KW-0012">Acyltransferase</keyword>
<feature type="non-terminal residue" evidence="14">
    <location>
        <position position="1"/>
    </location>
</feature>
<organism evidence="15">
    <name type="scientific">Volvox carteri f. nagariensis</name>
    <dbReference type="NCBI Taxonomy" id="3068"/>
    <lineage>
        <taxon>Eukaryota</taxon>
        <taxon>Viridiplantae</taxon>
        <taxon>Chlorophyta</taxon>
        <taxon>core chlorophytes</taxon>
        <taxon>Chlorophyceae</taxon>
        <taxon>CS clade</taxon>
        <taxon>Chlamydomonadales</taxon>
        <taxon>Volvocaceae</taxon>
        <taxon>Volvox</taxon>
    </lineage>
</organism>
<dbReference type="EC" id="2.3.1.20" evidence="5"/>
<dbReference type="STRING" id="3068.D8UHL1"/>
<dbReference type="GeneID" id="9623265"/>
<evidence type="ECO:0000256" key="4">
    <source>
        <dbReference type="ARBA" id="ARBA00009010"/>
    </source>
</evidence>
<feature type="transmembrane region" description="Helical" evidence="13">
    <location>
        <begin position="36"/>
        <end position="54"/>
    </location>
</feature>
<dbReference type="Pfam" id="PF03062">
    <property type="entry name" value="MBOAT"/>
    <property type="match status" value="1"/>
</dbReference>
<evidence type="ECO:0000256" key="8">
    <source>
        <dbReference type="ARBA" id="ARBA00022824"/>
    </source>
</evidence>
<dbReference type="eggNOG" id="KOG0380">
    <property type="taxonomic scope" value="Eukaryota"/>
</dbReference>
<comment type="similarity">
    <text evidence="4">Belongs to the membrane-bound acyltransferase family. Sterol o-acyltransferase subfamily.</text>
</comment>
<evidence type="ECO:0000256" key="10">
    <source>
        <dbReference type="ARBA" id="ARBA00023136"/>
    </source>
</evidence>
<feature type="transmembrane region" description="Helical" evidence="13">
    <location>
        <begin position="252"/>
        <end position="272"/>
    </location>
</feature>
<dbReference type="OrthoDB" id="546514at2759"/>
<dbReference type="InterPro" id="IPR014371">
    <property type="entry name" value="Oat_ACAT_DAG_ARE"/>
</dbReference>
<keyword evidence="8" id="KW-0256">Endoplasmic reticulum</keyword>
<dbReference type="KEGG" id="vcn:VOLCADRAFT_69078"/>
<dbReference type="Proteomes" id="UP000001058">
    <property type="component" value="Unassembled WGS sequence"/>
</dbReference>
<gene>
    <name evidence="14" type="ORF">VOLCADRAFT_69078</name>
</gene>
<dbReference type="PANTHER" id="PTHR10408">
    <property type="entry name" value="STEROL O-ACYLTRANSFERASE"/>
    <property type="match status" value="1"/>
</dbReference>
<dbReference type="RefSeq" id="XP_002958138.1">
    <property type="nucleotide sequence ID" value="XM_002958092.1"/>
</dbReference>
<evidence type="ECO:0000256" key="1">
    <source>
        <dbReference type="ARBA" id="ARBA00004477"/>
    </source>
</evidence>
<accession>D8UHL1</accession>
<dbReference type="PANTHER" id="PTHR10408:SF7">
    <property type="entry name" value="DIACYLGLYCEROL O-ACYLTRANSFERASE 1"/>
    <property type="match status" value="1"/>
</dbReference>
<evidence type="ECO:0000313" key="14">
    <source>
        <dbReference type="EMBL" id="EFJ40763.1"/>
    </source>
</evidence>
<keyword evidence="7 13" id="KW-0812">Transmembrane</keyword>
<reference evidence="14 15" key="1">
    <citation type="journal article" date="2010" name="Science">
        <title>Genomic analysis of organismal complexity in the multicellular green alga Volvox carteri.</title>
        <authorList>
            <person name="Prochnik S.E."/>
            <person name="Umen J."/>
            <person name="Nedelcu A.M."/>
            <person name="Hallmann A."/>
            <person name="Miller S.M."/>
            <person name="Nishii I."/>
            <person name="Ferris P."/>
            <person name="Kuo A."/>
            <person name="Mitros T."/>
            <person name="Fritz-Laylin L.K."/>
            <person name="Hellsten U."/>
            <person name="Chapman J."/>
            <person name="Simakov O."/>
            <person name="Rensing S.A."/>
            <person name="Terry A."/>
            <person name="Pangilinan J."/>
            <person name="Kapitonov V."/>
            <person name="Jurka J."/>
            <person name="Salamov A."/>
            <person name="Shapiro H."/>
            <person name="Schmutz J."/>
            <person name="Grimwood J."/>
            <person name="Lindquist E."/>
            <person name="Lucas S."/>
            <person name="Grigoriev I.V."/>
            <person name="Schmitt R."/>
            <person name="Kirk D."/>
            <person name="Rokhsar D.S."/>
        </authorList>
    </citation>
    <scope>NUCLEOTIDE SEQUENCE [LARGE SCALE GENOMIC DNA]</scope>
    <source>
        <strain evidence="15">f. Nagariensis / Eve</strain>
    </source>
</reference>
<dbReference type="InParanoid" id="D8UHL1"/>
<evidence type="ECO:0000256" key="13">
    <source>
        <dbReference type="SAM" id="Phobius"/>
    </source>
</evidence>
<evidence type="ECO:0000256" key="5">
    <source>
        <dbReference type="ARBA" id="ARBA00013244"/>
    </source>
</evidence>
<proteinExistence type="inferred from homology"/>
<protein>
    <recommendedName>
        <fullName evidence="5">diacylglycerol O-acyltransferase</fullName>
        <ecNumber evidence="5">2.3.1.20</ecNumber>
    </recommendedName>
</protein>
<keyword evidence="9 13" id="KW-1133">Transmembrane helix</keyword>
<name>D8UHL1_VOLCA</name>
<evidence type="ECO:0000256" key="7">
    <source>
        <dbReference type="ARBA" id="ARBA00022692"/>
    </source>
</evidence>
<comment type="pathway">
    <text evidence="3">Lipid metabolism.</text>
</comment>
<evidence type="ECO:0000313" key="15">
    <source>
        <dbReference type="Proteomes" id="UP000001058"/>
    </source>
</evidence>
<dbReference type="InterPro" id="IPR004299">
    <property type="entry name" value="MBOAT_fam"/>
</dbReference>
<keyword evidence="10 13" id="KW-0472">Membrane</keyword>
<sequence length="306" mass="34043">LTLRNLMYFLAVPTLTYQVNFPRGRAIRGRWLLRRLFELVITLTALAIIIGQYIEPAVTNSMAPLRKTFLWLVSVASCARVCLVLAPPCATRRLSYPYPHHNHRNRHSHHNHRNHHNHYQDWWNAATVGEYWKLWNMPVHKWLLRHVYFPAIRAGTSRFNAILLTFFVSAVFHELILGVPLHLVRLWAFGGIMFQVPLILATETLRKQLRRDELGESARNYIFWIAFCVVGQPVSVLLYYHDYVVGIRPALLALRAAAAGGGGAAAVAASAASAGFDPLLPNVSGALAAAGNATLGIAASGTGSIL</sequence>
<keyword evidence="6" id="KW-0808">Transferase</keyword>
<evidence type="ECO:0000256" key="12">
    <source>
        <dbReference type="PIRSR" id="PIRSR000439-1"/>
    </source>
</evidence>
<evidence type="ECO:0000256" key="11">
    <source>
        <dbReference type="ARBA" id="ARBA00023315"/>
    </source>
</evidence>
<dbReference type="GO" id="GO:0019432">
    <property type="term" value="P:triglyceride biosynthetic process"/>
    <property type="evidence" value="ECO:0007669"/>
    <property type="project" value="UniProtKB-UniPathway"/>
</dbReference>
<feature type="transmembrane region" description="Helical" evidence="13">
    <location>
        <begin position="221"/>
        <end position="240"/>
    </location>
</feature>
<dbReference type="GO" id="GO:0005789">
    <property type="term" value="C:endoplasmic reticulum membrane"/>
    <property type="evidence" value="ECO:0007669"/>
    <property type="project" value="UniProtKB-SubCell"/>
</dbReference>
<comment type="subcellular location">
    <subcellularLocation>
        <location evidence="1">Endoplasmic reticulum membrane</location>
        <topology evidence="1">Multi-pass membrane protein</topology>
    </subcellularLocation>
</comment>
<evidence type="ECO:0000256" key="6">
    <source>
        <dbReference type="ARBA" id="ARBA00022679"/>
    </source>
</evidence>
<dbReference type="AlphaFoldDB" id="D8UHL1"/>
<keyword evidence="15" id="KW-1185">Reference proteome</keyword>
<evidence type="ECO:0000256" key="9">
    <source>
        <dbReference type="ARBA" id="ARBA00022989"/>
    </source>
</evidence>
<feature type="transmembrane region" description="Helical" evidence="13">
    <location>
        <begin position="69"/>
        <end position="86"/>
    </location>
</feature>
<feature type="transmembrane region" description="Helical" evidence="13">
    <location>
        <begin position="159"/>
        <end position="177"/>
    </location>
</feature>
<evidence type="ECO:0000256" key="2">
    <source>
        <dbReference type="ARBA" id="ARBA00004771"/>
    </source>
</evidence>